<dbReference type="Proteomes" id="UP000824890">
    <property type="component" value="Unassembled WGS sequence"/>
</dbReference>
<proteinExistence type="predicted"/>
<gene>
    <name evidence="2" type="ORF">HID58_034133</name>
</gene>
<feature type="compositionally biased region" description="Basic and acidic residues" evidence="1">
    <location>
        <begin position="256"/>
        <end position="277"/>
    </location>
</feature>
<keyword evidence="3" id="KW-1185">Reference proteome</keyword>
<organism evidence="2 3">
    <name type="scientific">Brassica napus</name>
    <name type="common">Rape</name>
    <dbReference type="NCBI Taxonomy" id="3708"/>
    <lineage>
        <taxon>Eukaryota</taxon>
        <taxon>Viridiplantae</taxon>
        <taxon>Streptophyta</taxon>
        <taxon>Embryophyta</taxon>
        <taxon>Tracheophyta</taxon>
        <taxon>Spermatophyta</taxon>
        <taxon>Magnoliopsida</taxon>
        <taxon>eudicotyledons</taxon>
        <taxon>Gunneridae</taxon>
        <taxon>Pentapetalae</taxon>
        <taxon>rosids</taxon>
        <taxon>malvids</taxon>
        <taxon>Brassicales</taxon>
        <taxon>Brassicaceae</taxon>
        <taxon>Brassiceae</taxon>
        <taxon>Brassica</taxon>
    </lineage>
</organism>
<evidence type="ECO:0000313" key="2">
    <source>
        <dbReference type="EMBL" id="KAH0910812.1"/>
    </source>
</evidence>
<reference evidence="2 3" key="1">
    <citation type="submission" date="2021-05" db="EMBL/GenBank/DDBJ databases">
        <title>Genome Assembly of Synthetic Allotetraploid Brassica napus Reveals Homoeologous Exchanges between Subgenomes.</title>
        <authorList>
            <person name="Davis J.T."/>
        </authorList>
    </citation>
    <scope>NUCLEOTIDE SEQUENCE [LARGE SCALE GENOMIC DNA]</scope>
    <source>
        <strain evidence="3">cv. Da-Ae</strain>
        <tissue evidence="2">Seedling</tissue>
    </source>
</reference>
<comment type="caution">
    <text evidence="2">The sequence shown here is derived from an EMBL/GenBank/DDBJ whole genome shotgun (WGS) entry which is preliminary data.</text>
</comment>
<feature type="region of interest" description="Disordered" evidence="1">
    <location>
        <begin position="234"/>
        <end position="291"/>
    </location>
</feature>
<evidence type="ECO:0000256" key="1">
    <source>
        <dbReference type="SAM" id="MobiDB-lite"/>
    </source>
</evidence>
<evidence type="ECO:0000313" key="3">
    <source>
        <dbReference type="Proteomes" id="UP000824890"/>
    </source>
</evidence>
<protein>
    <submittedName>
        <fullName evidence="2">Uncharacterized protein</fullName>
    </submittedName>
</protein>
<name>A0ABQ8C179_BRANA</name>
<dbReference type="EMBL" id="JAGKQM010000009">
    <property type="protein sequence ID" value="KAH0910812.1"/>
    <property type="molecule type" value="Genomic_DNA"/>
</dbReference>
<accession>A0ABQ8C179</accession>
<sequence length="317" mass="36076">MTTSSGRLYFFLQIYISSAPITEGGPIGGYLLPSAGEVFLVTRALGFFATAVRSREESEESMDSAETTLNLLDLTLIPMEEKSGPNSVPILEAEGRKNLENKRKIRKKLPAEREPRIRRISHVWPLFPIQRPQLPKKTRVSFNRDLFTFKDEASSNLLQNQGVSPEKSRGDEEPVTSQISDPRMNRTTKLQPCHLQEDRRNYYQISIEHEGTGPYLVEPRQTRLAEQGPAKGILLRMSNPGYSPTSMTKSRNKGKTVGEKYSASRKDSDPRIPDKWVPRVPTRGNPGLGPWTMLPSKKWKTFDKENLPYFRIWKSLT</sequence>
<feature type="region of interest" description="Disordered" evidence="1">
    <location>
        <begin position="157"/>
        <end position="179"/>
    </location>
</feature>
<feature type="compositionally biased region" description="Polar residues" evidence="1">
    <location>
        <begin position="240"/>
        <end position="249"/>
    </location>
</feature>